<keyword evidence="1" id="KW-1133">Transmembrane helix</keyword>
<dbReference type="InterPro" id="IPR016977">
    <property type="entry name" value="ComGF"/>
</dbReference>
<evidence type="ECO:0000256" key="1">
    <source>
        <dbReference type="SAM" id="Phobius"/>
    </source>
</evidence>
<gene>
    <name evidence="2" type="ORF">FH966_13875</name>
</gene>
<evidence type="ECO:0000313" key="3">
    <source>
        <dbReference type="Proteomes" id="UP000319280"/>
    </source>
</evidence>
<keyword evidence="3" id="KW-1185">Reference proteome</keyword>
<dbReference type="Proteomes" id="UP000319280">
    <property type="component" value="Unassembled WGS sequence"/>
</dbReference>
<dbReference type="AlphaFoldDB" id="A0A549YLD8"/>
<dbReference type="Pfam" id="PF15980">
    <property type="entry name" value="ComGF"/>
    <property type="match status" value="1"/>
</dbReference>
<sequence>MPKKEKKNYVYMDIRPNEKGFTFIESLLTISILLMTLPFIGYVVKGTDFATDYKQLAVQQFFYFLRDEVIRSPEVTIRSSKLLLQQQNGTTATIIKHGDRVIRKVDGKGFEIFLQDVRGVRFNRIPYGVRVSIITTDGDQYEKDIIIYR</sequence>
<keyword evidence="1" id="KW-0812">Transmembrane</keyword>
<proteinExistence type="predicted"/>
<evidence type="ECO:0008006" key="4">
    <source>
        <dbReference type="Google" id="ProtNLM"/>
    </source>
</evidence>
<dbReference type="RefSeq" id="WP_142791644.1">
    <property type="nucleotide sequence ID" value="NZ_VJMZ01000001.1"/>
</dbReference>
<dbReference type="EMBL" id="VJMZ01000001">
    <property type="protein sequence ID" value="TRM12702.1"/>
    <property type="molecule type" value="Genomic_DNA"/>
</dbReference>
<reference evidence="2 3" key="1">
    <citation type="submission" date="2019-07" db="EMBL/GenBank/DDBJ databases">
        <title>Genomic analysis of Lentibacillus sp. NKC851-2.</title>
        <authorList>
            <person name="Oh Y.J."/>
        </authorList>
    </citation>
    <scope>NUCLEOTIDE SEQUENCE [LARGE SCALE GENOMIC DNA]</scope>
    <source>
        <strain evidence="2 3">NKC851-2</strain>
    </source>
</reference>
<protein>
    <recommendedName>
        <fullName evidence="4">Prepilin-type N-terminal cleavage/methylation domain-containing protein</fullName>
    </recommendedName>
</protein>
<accession>A0A549YLD8</accession>
<evidence type="ECO:0000313" key="2">
    <source>
        <dbReference type="EMBL" id="TRM12702.1"/>
    </source>
</evidence>
<name>A0A549YLD8_9BACI</name>
<organism evidence="2 3">
    <name type="scientific">Lentibacillus cibarius</name>
    <dbReference type="NCBI Taxonomy" id="2583219"/>
    <lineage>
        <taxon>Bacteria</taxon>
        <taxon>Bacillati</taxon>
        <taxon>Bacillota</taxon>
        <taxon>Bacilli</taxon>
        <taxon>Bacillales</taxon>
        <taxon>Bacillaceae</taxon>
        <taxon>Lentibacillus</taxon>
    </lineage>
</organism>
<feature type="transmembrane region" description="Helical" evidence="1">
    <location>
        <begin position="21"/>
        <end position="44"/>
    </location>
</feature>
<comment type="caution">
    <text evidence="2">The sequence shown here is derived from an EMBL/GenBank/DDBJ whole genome shotgun (WGS) entry which is preliminary data.</text>
</comment>
<keyword evidence="1" id="KW-0472">Membrane</keyword>